<protein>
    <recommendedName>
        <fullName evidence="3">Nucleoside-diphosphate-sugar epimerase</fullName>
    </recommendedName>
</protein>
<evidence type="ECO:0000313" key="1">
    <source>
        <dbReference type="EMBL" id="EHK54058.1"/>
    </source>
</evidence>
<keyword evidence="2" id="KW-1185">Reference proteome</keyword>
<dbReference type="InterPro" id="IPR009367">
    <property type="entry name" value="Elm1-like"/>
</dbReference>
<gene>
    <name evidence="1" type="ORF">MAXJ12_27063</name>
</gene>
<organism evidence="1 2">
    <name type="scientific">Mesorhizobium alhagi CCNWXJ12-2</name>
    <dbReference type="NCBI Taxonomy" id="1107882"/>
    <lineage>
        <taxon>Bacteria</taxon>
        <taxon>Pseudomonadati</taxon>
        <taxon>Pseudomonadota</taxon>
        <taxon>Alphaproteobacteria</taxon>
        <taxon>Hyphomicrobiales</taxon>
        <taxon>Phyllobacteriaceae</taxon>
        <taxon>Allomesorhizobium</taxon>
    </lineage>
</organism>
<proteinExistence type="predicted"/>
<dbReference type="Proteomes" id="UP000003250">
    <property type="component" value="Unassembled WGS sequence"/>
</dbReference>
<accession>H0HYX8</accession>
<name>H0HYX8_9HYPH</name>
<dbReference type="EMBL" id="AHAM01000237">
    <property type="protein sequence ID" value="EHK54058.1"/>
    <property type="molecule type" value="Genomic_DNA"/>
</dbReference>
<sequence length="195" mass="22299">MVGVPHQITKPLLQKTRPAARARWVKDQGRAIAVLIGGSNGAYEYDRETITRLVHAIRQLAAEGWTVLVSTSRRSEPTILHHLLELKDDRIVIWDRSGENPYRDFLAAADAFLVAKDSITMNCEALASGRPVFSFDLTRIQSDKLQKFERFHDDMMNGLGLTRPFEGKIYEYPFEYPNESLRIAKIVKEEIQQAR</sequence>
<dbReference type="Pfam" id="PF06258">
    <property type="entry name" value="Mito_fiss_Elm1"/>
    <property type="match status" value="1"/>
</dbReference>
<dbReference type="SUPFAM" id="SSF53756">
    <property type="entry name" value="UDP-Glycosyltransferase/glycogen phosphorylase"/>
    <property type="match status" value="1"/>
</dbReference>
<evidence type="ECO:0008006" key="3">
    <source>
        <dbReference type="Google" id="ProtNLM"/>
    </source>
</evidence>
<evidence type="ECO:0000313" key="2">
    <source>
        <dbReference type="Proteomes" id="UP000003250"/>
    </source>
</evidence>
<dbReference type="AlphaFoldDB" id="H0HYX8"/>
<dbReference type="PATRIC" id="fig|1107882.3.peg.5240"/>
<reference evidence="1 2" key="1">
    <citation type="journal article" date="2012" name="J. Bacteriol.">
        <title>Draft Genome Sequence of Mesorhizobium alhagi CCNWXJ12-2T, a Novel Salt-Resistant Species Isolated from the Desert of Northwestern China.</title>
        <authorList>
            <person name="Zhou M."/>
            <person name="Chen W."/>
            <person name="Chen H."/>
            <person name="Wei G."/>
        </authorList>
    </citation>
    <scope>NUCLEOTIDE SEQUENCE [LARGE SCALE GENOMIC DNA]</scope>
    <source>
        <strain evidence="1 2">CCNWXJ12-2</strain>
    </source>
</reference>